<evidence type="ECO:0000256" key="1">
    <source>
        <dbReference type="SAM" id="Phobius"/>
    </source>
</evidence>
<dbReference type="Proteomes" id="UP000663851">
    <property type="component" value="Unassembled WGS sequence"/>
</dbReference>
<comment type="caution">
    <text evidence="6">The sequence shown here is derived from an EMBL/GenBank/DDBJ whole genome shotgun (WGS) entry which is preliminary data.</text>
</comment>
<evidence type="ECO:0000313" key="2">
    <source>
        <dbReference type="EMBL" id="CAF3411170.1"/>
    </source>
</evidence>
<accession>A0A818V2C6</accession>
<dbReference type="Proteomes" id="UP000663838">
    <property type="component" value="Unassembled WGS sequence"/>
</dbReference>
<evidence type="ECO:0000313" key="8">
    <source>
        <dbReference type="EMBL" id="CAF4335760.1"/>
    </source>
</evidence>
<feature type="transmembrane region" description="Helical" evidence="1">
    <location>
        <begin position="194"/>
        <end position="219"/>
    </location>
</feature>
<evidence type="ECO:0008006" key="14">
    <source>
        <dbReference type="Google" id="ProtNLM"/>
    </source>
</evidence>
<evidence type="ECO:0000313" key="13">
    <source>
        <dbReference type="Proteomes" id="UP000663873"/>
    </source>
</evidence>
<dbReference type="EMBL" id="CAJOBP010002125">
    <property type="protein sequence ID" value="CAF4335760.1"/>
    <property type="molecule type" value="Genomic_DNA"/>
</dbReference>
<dbReference type="EMBL" id="CAJOBR010003845">
    <property type="protein sequence ID" value="CAF4754880.1"/>
    <property type="molecule type" value="Genomic_DNA"/>
</dbReference>
<evidence type="ECO:0000313" key="9">
    <source>
        <dbReference type="EMBL" id="CAF4425113.1"/>
    </source>
</evidence>
<reference evidence="6" key="1">
    <citation type="submission" date="2021-02" db="EMBL/GenBank/DDBJ databases">
        <authorList>
            <person name="Nowell W R."/>
        </authorList>
    </citation>
    <scope>NUCLEOTIDE SEQUENCE</scope>
</reference>
<organism evidence="6 12">
    <name type="scientific">Rotaria socialis</name>
    <dbReference type="NCBI Taxonomy" id="392032"/>
    <lineage>
        <taxon>Eukaryota</taxon>
        <taxon>Metazoa</taxon>
        <taxon>Spiralia</taxon>
        <taxon>Gnathifera</taxon>
        <taxon>Rotifera</taxon>
        <taxon>Eurotatoria</taxon>
        <taxon>Bdelloidea</taxon>
        <taxon>Philodinida</taxon>
        <taxon>Philodinidae</taxon>
        <taxon>Rotaria</taxon>
    </lineage>
</organism>
<evidence type="ECO:0000313" key="10">
    <source>
        <dbReference type="EMBL" id="CAF4649612.1"/>
    </source>
</evidence>
<keyword evidence="1" id="KW-1133">Transmembrane helix</keyword>
<feature type="transmembrane region" description="Helical" evidence="1">
    <location>
        <begin position="105"/>
        <end position="124"/>
    </location>
</feature>
<dbReference type="OrthoDB" id="10011144at2759"/>
<feature type="transmembrane region" description="Helical" evidence="1">
    <location>
        <begin position="20"/>
        <end position="42"/>
    </location>
</feature>
<dbReference type="Proteomes" id="UP000663848">
    <property type="component" value="Unassembled WGS sequence"/>
</dbReference>
<dbReference type="Gene3D" id="1.20.140.150">
    <property type="match status" value="1"/>
</dbReference>
<keyword evidence="13" id="KW-1185">Reference proteome</keyword>
<keyword evidence="1" id="KW-0812">Transmembrane</keyword>
<evidence type="ECO:0000313" key="11">
    <source>
        <dbReference type="EMBL" id="CAF4754880.1"/>
    </source>
</evidence>
<name>A0A818V2C6_9BILA</name>
<dbReference type="EMBL" id="CAJOBS010000840">
    <property type="protein sequence ID" value="CAF4649612.1"/>
    <property type="molecule type" value="Genomic_DNA"/>
</dbReference>
<dbReference type="Proteomes" id="UP000663869">
    <property type="component" value="Unassembled WGS sequence"/>
</dbReference>
<proteinExistence type="predicted"/>
<dbReference type="EMBL" id="CAJNXB010006176">
    <property type="protein sequence ID" value="CAF3470020.1"/>
    <property type="molecule type" value="Genomic_DNA"/>
</dbReference>
<dbReference type="EMBL" id="CAJNYT010004910">
    <property type="protein sequence ID" value="CAF3700345.1"/>
    <property type="molecule type" value="Genomic_DNA"/>
</dbReference>
<dbReference type="Proteomes" id="UP000663825">
    <property type="component" value="Unassembled WGS sequence"/>
</dbReference>
<keyword evidence="1" id="KW-0472">Membrane</keyword>
<dbReference type="EMBL" id="CAJNYV010004783">
    <property type="protein sequence ID" value="CAF3693969.1"/>
    <property type="molecule type" value="Genomic_DNA"/>
</dbReference>
<evidence type="ECO:0000313" key="7">
    <source>
        <dbReference type="EMBL" id="CAF4118575.1"/>
    </source>
</evidence>
<evidence type="ECO:0000313" key="4">
    <source>
        <dbReference type="EMBL" id="CAF3470020.1"/>
    </source>
</evidence>
<dbReference type="Proteomes" id="UP000663865">
    <property type="component" value="Unassembled WGS sequence"/>
</dbReference>
<evidence type="ECO:0000313" key="12">
    <source>
        <dbReference type="Proteomes" id="UP000663872"/>
    </source>
</evidence>
<evidence type="ECO:0000313" key="3">
    <source>
        <dbReference type="EMBL" id="CAF3441932.1"/>
    </source>
</evidence>
<dbReference type="Proteomes" id="UP000663862">
    <property type="component" value="Unassembled WGS sequence"/>
</dbReference>
<sequence>MMQWRNSPSMNNSGNDYSHLKWPLTFASILTTILAVTLLISFRSDSWFTYELIHTDNKSEISNSSQYSNLLEYGTIGLWTICVAQYNDPAVSCDSWTQESRPHSFNFLIILISCALFLSNLTVFPSWGSSILILYNFNNRYTRHIFSFIGILLILTFSFTAVLMIAIFYAILTPFYAPGQFTIDTDHLFFHSDQGLFCAGFASVLAMICLVLVIITVIWKKMIETKLKEAEKDLIKQLSNDGYQHGWHKIAIAPFTPQADDQNCRPPPYEYPNDK</sequence>
<dbReference type="EMBL" id="CAJNYD010002753">
    <property type="protein sequence ID" value="CAF3441932.1"/>
    <property type="molecule type" value="Genomic_DNA"/>
</dbReference>
<gene>
    <name evidence="2" type="ORF">FME351_LOCUS9993</name>
    <name evidence="6" type="ORF">GRG538_LOCUS28298</name>
    <name evidence="7" type="ORF">HFQ381_LOCUS2172</name>
    <name evidence="5" type="ORF">KIK155_LOCUS26186</name>
    <name evidence="3" type="ORF">LUA448_LOCUS21249</name>
    <name evidence="11" type="ORF">QYT958_LOCUS21244</name>
    <name evidence="4" type="ORF">TIS948_LOCUS33269</name>
    <name evidence="10" type="ORF">TOA249_LOCUS13894</name>
    <name evidence="9" type="ORF">TSG867_LOCUS14873</name>
    <name evidence="8" type="ORF">UJA718_LOCUS14799</name>
</gene>
<dbReference type="Proteomes" id="UP000663833">
    <property type="component" value="Unassembled WGS sequence"/>
</dbReference>
<dbReference type="EMBL" id="CAJNYU010001115">
    <property type="protein sequence ID" value="CAF3411170.1"/>
    <property type="molecule type" value="Genomic_DNA"/>
</dbReference>
<dbReference type="Proteomes" id="UP000663873">
    <property type="component" value="Unassembled WGS sequence"/>
</dbReference>
<evidence type="ECO:0000313" key="5">
    <source>
        <dbReference type="EMBL" id="CAF3693969.1"/>
    </source>
</evidence>
<protein>
    <recommendedName>
        <fullName evidence="14">Pali-domain-containing protein</fullName>
    </recommendedName>
</protein>
<dbReference type="Proteomes" id="UP000663872">
    <property type="component" value="Unassembled WGS sequence"/>
</dbReference>
<dbReference type="EMBL" id="CAJOBQ010000844">
    <property type="protein sequence ID" value="CAF4425113.1"/>
    <property type="molecule type" value="Genomic_DNA"/>
</dbReference>
<dbReference type="AlphaFoldDB" id="A0A818V2C6"/>
<dbReference type="EMBL" id="CAJOBO010000069">
    <property type="protein sequence ID" value="CAF4118575.1"/>
    <property type="molecule type" value="Genomic_DNA"/>
</dbReference>
<feature type="transmembrane region" description="Helical" evidence="1">
    <location>
        <begin position="145"/>
        <end position="172"/>
    </location>
</feature>
<evidence type="ECO:0000313" key="6">
    <source>
        <dbReference type="EMBL" id="CAF3700345.1"/>
    </source>
</evidence>